<reference evidence="2 3" key="1">
    <citation type="submission" date="2015-04" db="EMBL/GenBank/DDBJ databases">
        <title>The draft genome sequence of Roseovarius sp.R12b.</title>
        <authorList>
            <person name="Li G."/>
            <person name="Lai Q."/>
            <person name="Shao Z."/>
            <person name="Yan P."/>
        </authorList>
    </citation>
    <scope>NUCLEOTIDE SEQUENCE [LARGE SCALE GENOMIC DNA]</scope>
    <source>
        <strain evidence="2 3">R12B</strain>
    </source>
</reference>
<feature type="signal peptide" evidence="1">
    <location>
        <begin position="1"/>
        <end position="19"/>
    </location>
</feature>
<evidence type="ECO:0000313" key="3">
    <source>
        <dbReference type="Proteomes" id="UP000051295"/>
    </source>
</evidence>
<name>A0A0T5NZZ4_9RHOB</name>
<gene>
    <name evidence="2" type="ORF">XM53_01660</name>
</gene>
<accession>A0A0T5NZZ4</accession>
<proteinExistence type="predicted"/>
<dbReference type="EMBL" id="LAXJ01000002">
    <property type="protein sequence ID" value="KRS14452.1"/>
    <property type="molecule type" value="Genomic_DNA"/>
</dbReference>
<protein>
    <recommendedName>
        <fullName evidence="4">Antifreeze glycopeptide</fullName>
    </recommendedName>
</protein>
<organism evidence="2 3">
    <name type="scientific">Roseovarius atlanticus</name>
    <dbReference type="NCBI Taxonomy" id="1641875"/>
    <lineage>
        <taxon>Bacteria</taxon>
        <taxon>Pseudomonadati</taxon>
        <taxon>Pseudomonadota</taxon>
        <taxon>Alphaproteobacteria</taxon>
        <taxon>Rhodobacterales</taxon>
        <taxon>Roseobacteraceae</taxon>
        <taxon>Roseovarius</taxon>
    </lineage>
</organism>
<dbReference type="Proteomes" id="UP000051295">
    <property type="component" value="Unassembled WGS sequence"/>
</dbReference>
<keyword evidence="1" id="KW-0732">Signal</keyword>
<dbReference type="PATRIC" id="fig|1641875.4.peg.1422"/>
<dbReference type="RefSeq" id="WP_057789616.1">
    <property type="nucleotide sequence ID" value="NZ_LAXJ01000002.1"/>
</dbReference>
<dbReference type="STRING" id="1641875.XM53_01660"/>
<keyword evidence="3" id="KW-1185">Reference proteome</keyword>
<sequence>MKTLETVCFSIIFAAPALAQEPLAAIDWLKDPAPISVARPLEEALKLPEADDVEGAVVPDVDVMPLDGAQPDAAGLLPGSTTGLPPNLWAGSGTDTLVSLFSRLPPDPLPAIQALYYTLLLAEAEAPADAGREARFLRARLEALRKMGAVDPALALVQQAGPYDASLFDQWFDLALLSGTEDEACAALSQDPELSEAYDKRIYCGARAGDWQTAALTYETATALGVLDAASARLLAQFLDPETIDAEMSLAPSAEMTPLLYRLYEAAGTPLPTRNLPREFAVADLRGLTGLKAEIEAAERLTRTGALPANRLLGLYTDQSPAASGGVWERVAGVQALEQAIVDTDPDAVARHLPGLWRDMKREGLAVAFATLFAQPLSTLELEGRAREAAFEVALLSQDYETLAPDLAGSDARARFLVGVAQGTPDAALASETPQVAIAEAFAATAAHPDHADMLEAGRLGQAILTAALQLDTAGPNQASDIVAGLSTLRSVGLEDTARRAALQILLLKADT</sequence>
<evidence type="ECO:0008006" key="4">
    <source>
        <dbReference type="Google" id="ProtNLM"/>
    </source>
</evidence>
<comment type="caution">
    <text evidence="2">The sequence shown here is derived from an EMBL/GenBank/DDBJ whole genome shotgun (WGS) entry which is preliminary data.</text>
</comment>
<feature type="chain" id="PRO_5006664093" description="Antifreeze glycopeptide" evidence="1">
    <location>
        <begin position="20"/>
        <end position="512"/>
    </location>
</feature>
<dbReference type="AlphaFoldDB" id="A0A0T5NZZ4"/>
<dbReference type="OrthoDB" id="7929427at2"/>
<evidence type="ECO:0000256" key="1">
    <source>
        <dbReference type="SAM" id="SignalP"/>
    </source>
</evidence>
<evidence type="ECO:0000313" key="2">
    <source>
        <dbReference type="EMBL" id="KRS14452.1"/>
    </source>
</evidence>